<evidence type="ECO:0000256" key="3">
    <source>
        <dbReference type="ARBA" id="ARBA00022692"/>
    </source>
</evidence>
<evidence type="ECO:0000256" key="6">
    <source>
        <dbReference type="SAM" id="Phobius"/>
    </source>
</evidence>
<comment type="caution">
    <text evidence="7">The sequence shown here is derived from an EMBL/GenBank/DDBJ whole genome shotgun (WGS) entry which is preliminary data.</text>
</comment>
<dbReference type="SUPFAM" id="SSF103473">
    <property type="entry name" value="MFS general substrate transporter"/>
    <property type="match status" value="1"/>
</dbReference>
<name>A0ABP3QD40_9PROT</name>
<evidence type="ECO:0000256" key="2">
    <source>
        <dbReference type="ARBA" id="ARBA00022475"/>
    </source>
</evidence>
<feature type="transmembrane region" description="Helical" evidence="6">
    <location>
        <begin position="74"/>
        <end position="93"/>
    </location>
</feature>
<feature type="transmembrane region" description="Helical" evidence="6">
    <location>
        <begin position="135"/>
        <end position="157"/>
    </location>
</feature>
<evidence type="ECO:0000256" key="4">
    <source>
        <dbReference type="ARBA" id="ARBA00022989"/>
    </source>
</evidence>
<dbReference type="Proteomes" id="UP001499951">
    <property type="component" value="Unassembled WGS sequence"/>
</dbReference>
<evidence type="ECO:0000313" key="8">
    <source>
        <dbReference type="Proteomes" id="UP001499951"/>
    </source>
</evidence>
<feature type="transmembrane region" description="Helical" evidence="6">
    <location>
        <begin position="12"/>
        <end position="36"/>
    </location>
</feature>
<evidence type="ECO:0000313" key="7">
    <source>
        <dbReference type="EMBL" id="GAA0585957.1"/>
    </source>
</evidence>
<feature type="transmembrane region" description="Helical" evidence="6">
    <location>
        <begin position="213"/>
        <end position="240"/>
    </location>
</feature>
<proteinExistence type="predicted"/>
<keyword evidence="5 6" id="KW-0472">Membrane</keyword>
<gene>
    <name evidence="7" type="ORF">GCM10008942_38700</name>
</gene>
<dbReference type="Gene3D" id="1.20.1250.20">
    <property type="entry name" value="MFS general substrate transporter like domains"/>
    <property type="match status" value="1"/>
</dbReference>
<sequence>MNTAVVRANMASFALAYLLSAFGYEFLAFVLTVRVYELTGHAADVGVFMAVSFLPRVFSPFYGSLTDRYRRNRLFCGACLATALLTPLLAGQATLAGLYAVWFAVSVLAMVILNLRSTVLTLVMSERYRPHVNGLVLVFLNAARLAAPVIGGIAAALWSSSGVLSLCAVVYVGAAAAALSLRLENVRRPATALSGIVADLGRGIRAIWRDGDLMALVSVSCVWRLCFGFQNGLLVIYVVQGLGKDGIAFGIMTSAMAAGSIVGCILGSFLGHSFAPNPVMKIGMAANFVLTGALGVIASYPLALACVVGANAALYAAAVAVHVARDRVIPADCRGRILGCNTLISAIPALISMLAGGWLADVIGIRMLFAGAGVVALMGLTAFTLSPLARRPAPA</sequence>
<feature type="transmembrane region" description="Helical" evidence="6">
    <location>
        <begin position="337"/>
        <end position="359"/>
    </location>
</feature>
<comment type="subcellular location">
    <subcellularLocation>
        <location evidence="1">Cell membrane</location>
        <topology evidence="1">Multi-pass membrane protein</topology>
    </subcellularLocation>
</comment>
<dbReference type="InterPro" id="IPR036259">
    <property type="entry name" value="MFS_trans_sf"/>
</dbReference>
<dbReference type="PANTHER" id="PTHR23513:SF6">
    <property type="entry name" value="MAJOR FACILITATOR SUPERFAMILY ASSOCIATED DOMAIN-CONTAINING PROTEIN"/>
    <property type="match status" value="1"/>
</dbReference>
<dbReference type="RefSeq" id="WP_166937310.1">
    <property type="nucleotide sequence ID" value="NZ_BAAADD010000012.1"/>
</dbReference>
<reference evidence="8" key="1">
    <citation type="journal article" date="2019" name="Int. J. Syst. Evol. Microbiol.">
        <title>The Global Catalogue of Microorganisms (GCM) 10K type strain sequencing project: providing services to taxonomists for standard genome sequencing and annotation.</title>
        <authorList>
            <consortium name="The Broad Institute Genomics Platform"/>
            <consortium name="The Broad Institute Genome Sequencing Center for Infectious Disease"/>
            <person name="Wu L."/>
            <person name="Ma J."/>
        </authorList>
    </citation>
    <scope>NUCLEOTIDE SEQUENCE [LARGE SCALE GENOMIC DNA]</scope>
    <source>
        <strain evidence="8">JCM 15089</strain>
    </source>
</reference>
<evidence type="ECO:0000256" key="5">
    <source>
        <dbReference type="ARBA" id="ARBA00023136"/>
    </source>
</evidence>
<dbReference type="CDD" id="cd06173">
    <property type="entry name" value="MFS_MefA_like"/>
    <property type="match status" value="1"/>
</dbReference>
<feature type="transmembrane region" description="Helical" evidence="6">
    <location>
        <begin position="42"/>
        <end position="62"/>
    </location>
</feature>
<keyword evidence="2" id="KW-1003">Cell membrane</keyword>
<feature type="transmembrane region" description="Helical" evidence="6">
    <location>
        <begin position="365"/>
        <end position="385"/>
    </location>
</feature>
<keyword evidence="3 6" id="KW-0812">Transmembrane</keyword>
<feature type="transmembrane region" description="Helical" evidence="6">
    <location>
        <begin position="99"/>
        <end position="123"/>
    </location>
</feature>
<dbReference type="Pfam" id="PF07690">
    <property type="entry name" value="MFS_1"/>
    <property type="match status" value="1"/>
</dbReference>
<organism evidence="7 8">
    <name type="scientific">Rhizomicrobium electricum</name>
    <dbReference type="NCBI Taxonomy" id="480070"/>
    <lineage>
        <taxon>Bacteria</taxon>
        <taxon>Pseudomonadati</taxon>
        <taxon>Pseudomonadota</taxon>
        <taxon>Alphaproteobacteria</taxon>
        <taxon>Micropepsales</taxon>
        <taxon>Micropepsaceae</taxon>
        <taxon>Rhizomicrobium</taxon>
    </lineage>
</organism>
<dbReference type="EMBL" id="BAAADD010000012">
    <property type="protein sequence ID" value="GAA0585957.1"/>
    <property type="molecule type" value="Genomic_DNA"/>
</dbReference>
<dbReference type="InterPro" id="IPR011701">
    <property type="entry name" value="MFS"/>
</dbReference>
<keyword evidence="4 6" id="KW-1133">Transmembrane helix</keyword>
<feature type="transmembrane region" description="Helical" evidence="6">
    <location>
        <begin position="282"/>
        <end position="302"/>
    </location>
</feature>
<dbReference type="PANTHER" id="PTHR23513">
    <property type="entry name" value="INTEGRAL MEMBRANE EFFLUX PROTEIN-RELATED"/>
    <property type="match status" value="1"/>
</dbReference>
<feature type="transmembrane region" description="Helical" evidence="6">
    <location>
        <begin position="246"/>
        <end position="270"/>
    </location>
</feature>
<feature type="transmembrane region" description="Helical" evidence="6">
    <location>
        <begin position="308"/>
        <end position="325"/>
    </location>
</feature>
<accession>A0ABP3QD40</accession>
<protein>
    <submittedName>
        <fullName evidence="7">MFS transporter</fullName>
    </submittedName>
</protein>
<keyword evidence="8" id="KW-1185">Reference proteome</keyword>
<evidence type="ECO:0000256" key="1">
    <source>
        <dbReference type="ARBA" id="ARBA00004651"/>
    </source>
</evidence>
<feature type="transmembrane region" description="Helical" evidence="6">
    <location>
        <begin position="163"/>
        <end position="181"/>
    </location>
</feature>